<gene>
    <name evidence="2" type="ORF">D1B31_01210</name>
</gene>
<keyword evidence="1" id="KW-0812">Transmembrane</keyword>
<name>A0A417YZL1_9BACI</name>
<protein>
    <submittedName>
        <fullName evidence="2">Uncharacterized protein</fullName>
    </submittedName>
</protein>
<keyword evidence="1" id="KW-0472">Membrane</keyword>
<evidence type="ECO:0000313" key="3">
    <source>
        <dbReference type="Proteomes" id="UP000284416"/>
    </source>
</evidence>
<comment type="caution">
    <text evidence="2">The sequence shown here is derived from an EMBL/GenBank/DDBJ whole genome shotgun (WGS) entry which is preliminary data.</text>
</comment>
<dbReference type="Proteomes" id="UP000284416">
    <property type="component" value="Unassembled WGS sequence"/>
</dbReference>
<evidence type="ECO:0000313" key="2">
    <source>
        <dbReference type="EMBL" id="RHW43317.1"/>
    </source>
</evidence>
<dbReference type="OrthoDB" id="2739040at2"/>
<evidence type="ECO:0000256" key="1">
    <source>
        <dbReference type="SAM" id="Phobius"/>
    </source>
</evidence>
<accession>A0A417YZL1</accession>
<reference evidence="2 3" key="1">
    <citation type="journal article" date="2017" name="Int. J. Syst. Evol. Microbiol.">
        <title>Bacillus notoginsengisoli sp. nov., a novel bacterium isolated from the rhizosphere of Panax notoginseng.</title>
        <authorList>
            <person name="Zhang M.Y."/>
            <person name="Cheng J."/>
            <person name="Cai Y."/>
            <person name="Zhang T.Y."/>
            <person name="Wu Y.Y."/>
            <person name="Manikprabhu D."/>
            <person name="Li W.J."/>
            <person name="Zhang Y.X."/>
        </authorList>
    </citation>
    <scope>NUCLEOTIDE SEQUENCE [LARGE SCALE GENOMIC DNA]</scope>
    <source>
        <strain evidence="2 3">JCM 30743</strain>
    </source>
</reference>
<keyword evidence="1" id="KW-1133">Transmembrane helix</keyword>
<organism evidence="2 3">
    <name type="scientific">Neobacillus notoginsengisoli</name>
    <dbReference type="NCBI Taxonomy" id="1578198"/>
    <lineage>
        <taxon>Bacteria</taxon>
        <taxon>Bacillati</taxon>
        <taxon>Bacillota</taxon>
        <taxon>Bacilli</taxon>
        <taxon>Bacillales</taxon>
        <taxon>Bacillaceae</taxon>
        <taxon>Neobacillus</taxon>
    </lineage>
</organism>
<feature type="transmembrane region" description="Helical" evidence="1">
    <location>
        <begin position="6"/>
        <end position="25"/>
    </location>
</feature>
<proteinExistence type="predicted"/>
<sequence>MKKWIFVIPMLIVIIMIYFISGYRFTALSAAKSNAFLSKDAELMEEYDTGSSAVFLFKNDEEKIYQTVLSERSGLFFRSSASTNTPYSSDKIQTIGGISFTSEKDAGTLLSVISYDEEVAYIEAGIEPNIERKEINKGERISFLFPFGEQIDFLYPTAFNKDGKKLYYLGYPNDTNILKNEDFKWHKIEGQ</sequence>
<keyword evidence="3" id="KW-1185">Reference proteome</keyword>
<dbReference type="AlphaFoldDB" id="A0A417YZL1"/>
<dbReference type="EMBL" id="QWEG01000001">
    <property type="protein sequence ID" value="RHW43317.1"/>
    <property type="molecule type" value="Genomic_DNA"/>
</dbReference>
<dbReference type="RefSeq" id="WP_118918925.1">
    <property type="nucleotide sequence ID" value="NZ_QWEG01000001.1"/>
</dbReference>